<dbReference type="Proteomes" id="UP000314294">
    <property type="component" value="Unassembled WGS sequence"/>
</dbReference>
<reference evidence="2 3" key="1">
    <citation type="submission" date="2019-03" db="EMBL/GenBank/DDBJ databases">
        <title>First draft genome of Liparis tanakae, snailfish: a comprehensive survey of snailfish specific genes.</title>
        <authorList>
            <person name="Kim W."/>
            <person name="Song I."/>
            <person name="Jeong J.-H."/>
            <person name="Kim D."/>
            <person name="Kim S."/>
            <person name="Ryu S."/>
            <person name="Song J.Y."/>
            <person name="Lee S.K."/>
        </authorList>
    </citation>
    <scope>NUCLEOTIDE SEQUENCE [LARGE SCALE GENOMIC DNA]</scope>
    <source>
        <tissue evidence="2">Muscle</tissue>
    </source>
</reference>
<dbReference type="EMBL" id="SRLO01000854">
    <property type="protein sequence ID" value="TNN45317.1"/>
    <property type="molecule type" value="Genomic_DNA"/>
</dbReference>
<proteinExistence type="predicted"/>
<gene>
    <name evidence="2" type="ORF">EYF80_044502</name>
</gene>
<comment type="caution">
    <text evidence="2">The sequence shown here is derived from an EMBL/GenBank/DDBJ whole genome shotgun (WGS) entry which is preliminary data.</text>
</comment>
<protein>
    <submittedName>
        <fullName evidence="2">Uncharacterized protein</fullName>
    </submittedName>
</protein>
<keyword evidence="3" id="KW-1185">Reference proteome</keyword>
<evidence type="ECO:0000313" key="3">
    <source>
        <dbReference type="Proteomes" id="UP000314294"/>
    </source>
</evidence>
<organism evidence="2 3">
    <name type="scientific">Liparis tanakae</name>
    <name type="common">Tanaka's snailfish</name>
    <dbReference type="NCBI Taxonomy" id="230148"/>
    <lineage>
        <taxon>Eukaryota</taxon>
        <taxon>Metazoa</taxon>
        <taxon>Chordata</taxon>
        <taxon>Craniata</taxon>
        <taxon>Vertebrata</taxon>
        <taxon>Euteleostomi</taxon>
        <taxon>Actinopterygii</taxon>
        <taxon>Neopterygii</taxon>
        <taxon>Teleostei</taxon>
        <taxon>Neoteleostei</taxon>
        <taxon>Acanthomorphata</taxon>
        <taxon>Eupercaria</taxon>
        <taxon>Perciformes</taxon>
        <taxon>Cottioidei</taxon>
        <taxon>Cottales</taxon>
        <taxon>Liparidae</taxon>
        <taxon>Liparis</taxon>
    </lineage>
</organism>
<name>A0A4Z2FVR9_9TELE</name>
<evidence type="ECO:0000313" key="2">
    <source>
        <dbReference type="EMBL" id="TNN45317.1"/>
    </source>
</evidence>
<accession>A0A4Z2FVR9</accession>
<sequence length="285" mass="33041">MPRRHIGPPPDFQEAVSHIESHFRFPLPHISKRKRPEALVRTPERKRAFGGRETTACRHSGNFNIPVIYPSDRICPCRHQRWFSVTRNRKRLIALRTSTDAYGRLRTRRLRRRGLATPILPGEACPSPRISMWYFWSRVPHDSPRFRLSLLCGGGRSRGAPRSLRGWLGVGERELAEDTGLARSAYMSSESALRTELPLDDADDTDDTLLTLSDLRRQQRRRGSTGGPSERRRHDDAVYATPHARMSSPRMRTTPNDDSVTWISWRVSQQRRHMKAREENRVKMF</sequence>
<evidence type="ECO:0000256" key="1">
    <source>
        <dbReference type="SAM" id="MobiDB-lite"/>
    </source>
</evidence>
<dbReference type="AlphaFoldDB" id="A0A4Z2FVR9"/>
<feature type="region of interest" description="Disordered" evidence="1">
    <location>
        <begin position="211"/>
        <end position="256"/>
    </location>
</feature>